<proteinExistence type="predicted"/>
<dbReference type="AlphaFoldDB" id="U2MZX6"/>
<evidence type="ECO:0000313" key="3">
    <source>
        <dbReference type="EMBL" id="ERK04754.1"/>
    </source>
</evidence>
<comment type="caution">
    <text evidence="2">The sequence shown here is derived from an EMBL/GenBank/DDBJ whole genome shotgun (WGS) entry which is preliminary data.</text>
</comment>
<dbReference type="Proteomes" id="UP000016412">
    <property type="component" value="Unassembled WGS sequence"/>
</dbReference>
<organism evidence="2 4">
    <name type="scientific">Treponema socranskii subsp. socranskii VPI DR56BR1116 = ATCC 35536</name>
    <dbReference type="NCBI Taxonomy" id="1125725"/>
    <lineage>
        <taxon>Bacteria</taxon>
        <taxon>Pseudomonadati</taxon>
        <taxon>Spirochaetota</taxon>
        <taxon>Spirochaetia</taxon>
        <taxon>Spirochaetales</taxon>
        <taxon>Treponemataceae</taxon>
        <taxon>Treponema</taxon>
    </lineage>
</organism>
<feature type="transmembrane region" description="Helical" evidence="1">
    <location>
        <begin position="21"/>
        <end position="40"/>
    </location>
</feature>
<reference evidence="4 5" key="1">
    <citation type="submission" date="2013-08" db="EMBL/GenBank/DDBJ databases">
        <authorList>
            <person name="Durkin A.S."/>
            <person name="Haft D.R."/>
            <person name="McCorrison J."/>
            <person name="Torralba M."/>
            <person name="Gillis M."/>
            <person name="Haft D.H."/>
            <person name="Methe B."/>
            <person name="Sutton G."/>
            <person name="Nelson K.E."/>
        </authorList>
    </citation>
    <scope>NUCLEOTIDE SEQUENCE [LARGE SCALE GENOMIC DNA]</scope>
    <source>
        <strain evidence="3 5">ATCC 35536</strain>
        <strain evidence="2 4">VPI DR56BR1116</strain>
    </source>
</reference>
<keyword evidence="5" id="KW-1185">Reference proteome</keyword>
<evidence type="ECO:0000256" key="1">
    <source>
        <dbReference type="SAM" id="Phobius"/>
    </source>
</evidence>
<gene>
    <name evidence="3" type="ORF">HMPREF0860_2457</name>
    <name evidence="2" type="ORF">HMPREF1325_0619</name>
</gene>
<name>U2MZX6_TRESO</name>
<keyword evidence="1" id="KW-0472">Membrane</keyword>
<dbReference type="PATRIC" id="fig|1125725.3.peg.2110"/>
<evidence type="ECO:0000313" key="4">
    <source>
        <dbReference type="Proteomes" id="UP000016412"/>
    </source>
</evidence>
<dbReference type="EMBL" id="AVQI01000013">
    <property type="protein sequence ID" value="ERK04754.1"/>
    <property type="molecule type" value="Genomic_DNA"/>
</dbReference>
<sequence>MRVTEVRKAGSSDPRRPKASAIRMLPLFLFCFFAYSVVYYKGGTNAAVCVSGFNTY</sequence>
<keyword evidence="1" id="KW-1133">Transmembrane helix</keyword>
<keyword evidence="1" id="KW-0812">Transmembrane</keyword>
<evidence type="ECO:0000313" key="5">
    <source>
        <dbReference type="Proteomes" id="UP000016646"/>
    </source>
</evidence>
<dbReference type="STRING" id="1125725.HMPREF1325_0619"/>
<protein>
    <submittedName>
        <fullName evidence="2">Uncharacterized protein</fullName>
    </submittedName>
</protein>
<dbReference type="EMBL" id="AUZJ01000054">
    <property type="protein sequence ID" value="ERF59940.1"/>
    <property type="molecule type" value="Genomic_DNA"/>
</dbReference>
<evidence type="ECO:0000313" key="2">
    <source>
        <dbReference type="EMBL" id="ERF59940.1"/>
    </source>
</evidence>
<accession>U2MZX6</accession>
<dbReference type="Proteomes" id="UP000016646">
    <property type="component" value="Unassembled WGS sequence"/>
</dbReference>